<feature type="transmembrane region" description="Helical" evidence="5">
    <location>
        <begin position="323"/>
        <end position="345"/>
    </location>
</feature>
<keyword evidence="7" id="KW-1185">Reference proteome</keyword>
<feature type="transmembrane region" description="Helical" evidence="5">
    <location>
        <begin position="226"/>
        <end position="248"/>
    </location>
</feature>
<dbReference type="PIRSF" id="PIRSF006060">
    <property type="entry name" value="AA_transporter"/>
    <property type="match status" value="1"/>
</dbReference>
<feature type="transmembrane region" description="Helical" evidence="5">
    <location>
        <begin position="268"/>
        <end position="289"/>
    </location>
</feature>
<dbReference type="RefSeq" id="WP_046327517.1">
    <property type="nucleotide sequence ID" value="NZ_CP084389.1"/>
</dbReference>
<feature type="transmembrane region" description="Helical" evidence="5">
    <location>
        <begin position="83"/>
        <end position="108"/>
    </location>
</feature>
<evidence type="ECO:0000313" key="7">
    <source>
        <dbReference type="Proteomes" id="UP001164557"/>
    </source>
</evidence>
<protein>
    <submittedName>
        <fullName evidence="6">Amino acid permease</fullName>
    </submittedName>
</protein>
<gene>
    <name evidence="6" type="ORF">LDX53_06905</name>
</gene>
<comment type="subcellular location">
    <subcellularLocation>
        <location evidence="1">Membrane</location>
        <topology evidence="1">Multi-pass membrane protein</topology>
    </subcellularLocation>
</comment>
<organism evidence="6 7">
    <name type="scientific">Lactobacillus helsingborgensis</name>
    <dbReference type="NCBI Taxonomy" id="1218494"/>
    <lineage>
        <taxon>Bacteria</taxon>
        <taxon>Bacillati</taxon>
        <taxon>Bacillota</taxon>
        <taxon>Bacilli</taxon>
        <taxon>Lactobacillales</taxon>
        <taxon>Lactobacillaceae</taxon>
        <taxon>Lactobacillus</taxon>
    </lineage>
</organism>
<keyword evidence="4 5" id="KW-0472">Membrane</keyword>
<feature type="transmembrane region" description="Helical" evidence="5">
    <location>
        <begin position="7"/>
        <end position="25"/>
    </location>
</feature>
<feature type="transmembrane region" description="Helical" evidence="5">
    <location>
        <begin position="152"/>
        <end position="171"/>
    </location>
</feature>
<sequence length="439" mass="47809">MKRQLNFFAALATVMGTMIGGGAFFKIANVSALTHNAWLSIIVWPLAGFITLMAGLTIAELASVYPKDGGPVRYLEEIYGPKVAFLFGWSLIIIYYPANIAALSIVFATQLKEIPHFKDLSTTVIALIVMLTILLINWIGSKLSGQVQKITLVIKLLPIAAIIIFALFYRGPNQLAGAPAPHITSSSGAMAFGQALLAVLFAYDGWLSIGNLASEIKNPAKTLAKAIIWGLFGVTIFYTLLNWSYVRVIPWSKVVGNQTTALLTAKKLFGSVGGTLVATGILVSVFGAINGHLLLGSRMPYVLGRENKLPAAKFFSKLNSKTIVPTNSMIFECAIATVMIFSGTFDSLTNMLVYVSWIFSILLFLGVLISRKKQPDILRPYKMPWYPLPPLLAICGALFIVITTTLTQPVLALIGILLTLSGWPVYVYVQKRNRGQKKS</sequence>
<dbReference type="Gene3D" id="1.20.1740.10">
    <property type="entry name" value="Amino acid/polyamine transporter I"/>
    <property type="match status" value="1"/>
</dbReference>
<feature type="transmembrane region" description="Helical" evidence="5">
    <location>
        <begin position="410"/>
        <end position="429"/>
    </location>
</feature>
<evidence type="ECO:0000313" key="6">
    <source>
        <dbReference type="EMBL" id="UZX29301.1"/>
    </source>
</evidence>
<evidence type="ECO:0000256" key="1">
    <source>
        <dbReference type="ARBA" id="ARBA00004141"/>
    </source>
</evidence>
<evidence type="ECO:0000256" key="4">
    <source>
        <dbReference type="ARBA" id="ARBA00023136"/>
    </source>
</evidence>
<evidence type="ECO:0000256" key="2">
    <source>
        <dbReference type="ARBA" id="ARBA00022692"/>
    </source>
</evidence>
<reference evidence="6" key="1">
    <citation type="submission" date="2021-09" db="EMBL/GenBank/DDBJ databases">
        <title>Lactobacillus species from Apis mellifera, Switzerland.</title>
        <authorList>
            <person name="Pfister J."/>
            <person name="Brown A."/>
            <person name="Neumann P."/>
            <person name="Collaud A."/>
            <person name="Retschnig G."/>
            <person name="Perreten V."/>
        </authorList>
    </citation>
    <scope>NUCLEOTIDE SEQUENCE</scope>
    <source>
        <strain evidence="6">IBH002</strain>
    </source>
</reference>
<dbReference type="Proteomes" id="UP001164557">
    <property type="component" value="Chromosome"/>
</dbReference>
<keyword evidence="2 5" id="KW-0812">Transmembrane</keyword>
<dbReference type="PANTHER" id="PTHR11785:SF512">
    <property type="entry name" value="SOBREMESA, ISOFORM B"/>
    <property type="match status" value="1"/>
</dbReference>
<dbReference type="InterPro" id="IPR002293">
    <property type="entry name" value="AA/rel_permease1"/>
</dbReference>
<feature type="transmembrane region" description="Helical" evidence="5">
    <location>
        <begin position="383"/>
        <end position="404"/>
    </location>
</feature>
<dbReference type="EMBL" id="CP084389">
    <property type="protein sequence ID" value="UZX29301.1"/>
    <property type="molecule type" value="Genomic_DNA"/>
</dbReference>
<accession>A0AA47B372</accession>
<dbReference type="GO" id="GO:0016020">
    <property type="term" value="C:membrane"/>
    <property type="evidence" value="ECO:0007669"/>
    <property type="project" value="UniProtKB-SubCell"/>
</dbReference>
<evidence type="ECO:0000256" key="3">
    <source>
        <dbReference type="ARBA" id="ARBA00022989"/>
    </source>
</evidence>
<dbReference type="Pfam" id="PF13520">
    <property type="entry name" value="AA_permease_2"/>
    <property type="match status" value="1"/>
</dbReference>
<dbReference type="AlphaFoldDB" id="A0AA47B372"/>
<dbReference type="InterPro" id="IPR050598">
    <property type="entry name" value="AminoAcid_Transporter"/>
</dbReference>
<name>A0AA47B372_9LACO</name>
<dbReference type="GO" id="GO:0015179">
    <property type="term" value="F:L-amino acid transmembrane transporter activity"/>
    <property type="evidence" value="ECO:0007669"/>
    <property type="project" value="TreeGrafter"/>
</dbReference>
<proteinExistence type="predicted"/>
<keyword evidence="3 5" id="KW-1133">Transmembrane helix</keyword>
<feature type="transmembrane region" description="Helical" evidence="5">
    <location>
        <begin position="120"/>
        <end position="140"/>
    </location>
</feature>
<feature type="transmembrane region" description="Helical" evidence="5">
    <location>
        <begin position="191"/>
        <end position="214"/>
    </location>
</feature>
<dbReference type="PANTHER" id="PTHR11785">
    <property type="entry name" value="AMINO ACID TRANSPORTER"/>
    <property type="match status" value="1"/>
</dbReference>
<evidence type="ECO:0000256" key="5">
    <source>
        <dbReference type="SAM" id="Phobius"/>
    </source>
</evidence>
<feature type="transmembrane region" description="Helical" evidence="5">
    <location>
        <begin position="37"/>
        <end position="62"/>
    </location>
</feature>
<feature type="transmembrane region" description="Helical" evidence="5">
    <location>
        <begin position="351"/>
        <end position="371"/>
    </location>
</feature>